<protein>
    <submittedName>
        <fullName evidence="1">Unannotated protein</fullName>
    </submittedName>
</protein>
<organism evidence="1">
    <name type="scientific">freshwater metagenome</name>
    <dbReference type="NCBI Taxonomy" id="449393"/>
    <lineage>
        <taxon>unclassified sequences</taxon>
        <taxon>metagenomes</taxon>
        <taxon>ecological metagenomes</taxon>
    </lineage>
</organism>
<dbReference type="AlphaFoldDB" id="A0A6J6ZW38"/>
<proteinExistence type="predicted"/>
<gene>
    <name evidence="1" type="ORF">UFOPK3124_01244</name>
</gene>
<accession>A0A6J6ZW38</accession>
<sequence length="230" mass="26958">MRGKFISKVVRFTQVIHIDRTSRKLYNLYKRLLFVQLIHYHNFKKNKLKLIVGSSSTHQRGWIATEQSWLDISKSYDWDRYFRPEQVDAILAEHVFEHIDFDDLHNSIENVFRYLRPGAYIRIAVPDGNHPSDTYINHVKPGGTGDGSNDHKVLYTYNTLSAQFTRAGFIVTLIEYYDEYGIFHKRKWSAADGFIERSLEFDKRNYSGINKYSSIIIDATKPEVINISLI</sequence>
<evidence type="ECO:0000313" key="1">
    <source>
        <dbReference type="EMBL" id="CAB4824726.1"/>
    </source>
</evidence>
<dbReference type="SUPFAM" id="SSF53335">
    <property type="entry name" value="S-adenosyl-L-methionine-dependent methyltransferases"/>
    <property type="match status" value="1"/>
</dbReference>
<dbReference type="Pfam" id="PF13489">
    <property type="entry name" value="Methyltransf_23"/>
    <property type="match status" value="1"/>
</dbReference>
<reference evidence="1" key="1">
    <citation type="submission" date="2020-05" db="EMBL/GenBank/DDBJ databases">
        <authorList>
            <person name="Chiriac C."/>
            <person name="Salcher M."/>
            <person name="Ghai R."/>
            <person name="Kavagutti S V."/>
        </authorList>
    </citation>
    <scope>NUCLEOTIDE SEQUENCE</scope>
</reference>
<dbReference type="InterPro" id="IPR029063">
    <property type="entry name" value="SAM-dependent_MTases_sf"/>
</dbReference>
<dbReference type="EMBL" id="CAFAAY010000148">
    <property type="protein sequence ID" value="CAB4824726.1"/>
    <property type="molecule type" value="Genomic_DNA"/>
</dbReference>
<name>A0A6J6ZW38_9ZZZZ</name>
<dbReference type="Gene3D" id="3.40.50.150">
    <property type="entry name" value="Vaccinia Virus protein VP39"/>
    <property type="match status" value="1"/>
</dbReference>